<keyword evidence="5" id="KW-1133">Transmembrane helix</keyword>
<dbReference type="PANTHER" id="PTHR30329">
    <property type="entry name" value="STATOR ELEMENT OF FLAGELLAR MOTOR COMPLEX"/>
    <property type="match status" value="1"/>
</dbReference>
<keyword evidence="4" id="KW-0812">Transmembrane</keyword>
<evidence type="ECO:0000256" key="4">
    <source>
        <dbReference type="ARBA" id="ARBA00022692"/>
    </source>
</evidence>
<dbReference type="CDD" id="cd07185">
    <property type="entry name" value="OmpA_C-like"/>
    <property type="match status" value="1"/>
</dbReference>
<evidence type="ECO:0000313" key="8">
    <source>
        <dbReference type="EMBL" id="CUS56781.1"/>
    </source>
</evidence>
<dbReference type="InterPro" id="IPR006665">
    <property type="entry name" value="OmpA-like"/>
</dbReference>
<dbReference type="SUPFAM" id="SSF103088">
    <property type="entry name" value="OmpA-like"/>
    <property type="match status" value="1"/>
</dbReference>
<sequence>MAIATTHTQRFPGRRPAAPRRKMGTWKMAYADFLTALMAFFLVLWLVSGVSPDSRSMIADYFTGKDTAAANGPLVEIRQSETFRLYETLRTDESLAAAGNNLQLIQAPDGIRLNLVDTDARPLFASESGALTEAGEALTLQLGQAISGLAGPITIEGHTDAFPSLDANRTNWDISSERANAARRILVSAGVSTDRVRAVTGLADTRPLNPGEPHLSANRRISILLHSDG</sequence>
<dbReference type="InterPro" id="IPR050330">
    <property type="entry name" value="Bact_OuterMem_StrucFunc"/>
</dbReference>
<evidence type="ECO:0000256" key="6">
    <source>
        <dbReference type="ARBA" id="ARBA00023136"/>
    </source>
</evidence>
<reference evidence="8" key="1">
    <citation type="submission" date="2015-10" db="EMBL/GenBank/DDBJ databases">
        <authorList>
            <person name="Gilbert D.G."/>
        </authorList>
    </citation>
    <scope>NUCLEOTIDE SEQUENCE</scope>
</reference>
<dbReference type="InterPro" id="IPR036737">
    <property type="entry name" value="OmpA-like_sf"/>
</dbReference>
<dbReference type="InterPro" id="IPR025713">
    <property type="entry name" value="MotB-like_N_dom"/>
</dbReference>
<evidence type="ECO:0000256" key="2">
    <source>
        <dbReference type="ARBA" id="ARBA00008914"/>
    </source>
</evidence>
<accession>A0A160U047</accession>
<keyword evidence="3" id="KW-1003">Cell membrane</keyword>
<evidence type="ECO:0000259" key="7">
    <source>
        <dbReference type="PROSITE" id="PS51123"/>
    </source>
</evidence>
<organism evidence="8">
    <name type="scientific">hydrothermal vent metagenome</name>
    <dbReference type="NCBI Taxonomy" id="652676"/>
    <lineage>
        <taxon>unclassified sequences</taxon>
        <taxon>metagenomes</taxon>
        <taxon>ecological metagenomes</taxon>
    </lineage>
</organism>
<feature type="domain" description="OmpA-like" evidence="7">
    <location>
        <begin position="111"/>
        <end position="229"/>
    </location>
</feature>
<dbReference type="GO" id="GO:0005886">
    <property type="term" value="C:plasma membrane"/>
    <property type="evidence" value="ECO:0007669"/>
    <property type="project" value="UniProtKB-SubCell"/>
</dbReference>
<evidence type="ECO:0000256" key="3">
    <source>
        <dbReference type="ARBA" id="ARBA00022475"/>
    </source>
</evidence>
<dbReference type="AlphaFoldDB" id="A0A160U047"/>
<dbReference type="PROSITE" id="PS51123">
    <property type="entry name" value="OMPA_2"/>
    <property type="match status" value="1"/>
</dbReference>
<keyword evidence="8" id="KW-0282">Flagellum</keyword>
<dbReference type="EMBL" id="CZQD01000032">
    <property type="protein sequence ID" value="CUS56781.1"/>
    <property type="molecule type" value="Genomic_DNA"/>
</dbReference>
<dbReference type="PANTHER" id="PTHR30329:SF21">
    <property type="entry name" value="LIPOPROTEIN YIAD-RELATED"/>
    <property type="match status" value="1"/>
</dbReference>
<keyword evidence="8" id="KW-0966">Cell projection</keyword>
<dbReference type="Pfam" id="PF00691">
    <property type="entry name" value="OmpA"/>
    <property type="match status" value="1"/>
</dbReference>
<comment type="similarity">
    <text evidence="2">Belongs to the MotB family.</text>
</comment>
<keyword evidence="8" id="KW-0969">Cilium</keyword>
<keyword evidence="6" id="KW-0472">Membrane</keyword>
<gene>
    <name evidence="8" type="ORF">MGWOODY_Hyp2182</name>
</gene>
<proteinExistence type="inferred from homology"/>
<name>A0A160U047_9ZZZZ</name>
<protein>
    <submittedName>
        <fullName evidence="8">Flagellar motor rotation protein MotB</fullName>
    </submittedName>
</protein>
<dbReference type="Gene3D" id="3.30.1330.60">
    <property type="entry name" value="OmpA-like domain"/>
    <property type="match status" value="1"/>
</dbReference>
<comment type="subcellular location">
    <subcellularLocation>
        <location evidence="1">Cell membrane</location>
        <topology evidence="1">Single-pass membrane protein</topology>
    </subcellularLocation>
</comment>
<dbReference type="Pfam" id="PF13677">
    <property type="entry name" value="MotB_plug"/>
    <property type="match status" value="1"/>
</dbReference>
<evidence type="ECO:0000256" key="1">
    <source>
        <dbReference type="ARBA" id="ARBA00004162"/>
    </source>
</evidence>
<evidence type="ECO:0000256" key="5">
    <source>
        <dbReference type="ARBA" id="ARBA00022989"/>
    </source>
</evidence>